<comment type="subcellular location">
    <subcellularLocation>
        <location evidence="1">Membrane</location>
        <topology evidence="1">Multi-pass membrane protein</topology>
    </subcellularLocation>
</comment>
<keyword evidence="5 6" id="KW-0472">Membrane</keyword>
<evidence type="ECO:0000313" key="8">
    <source>
        <dbReference type="EMBL" id="AOZ69151.1"/>
    </source>
</evidence>
<evidence type="ECO:0000256" key="6">
    <source>
        <dbReference type="SAM" id="Phobius"/>
    </source>
</evidence>
<dbReference type="KEGG" id="rhp:LPB142_07290"/>
<keyword evidence="7" id="KW-0732">Signal</keyword>
<evidence type="ECO:0000256" key="3">
    <source>
        <dbReference type="ARBA" id="ARBA00022692"/>
    </source>
</evidence>
<dbReference type="RefSeq" id="WP_068765082.1">
    <property type="nucleotide sequence ID" value="NZ_CP017781.1"/>
</dbReference>
<evidence type="ECO:0000256" key="4">
    <source>
        <dbReference type="ARBA" id="ARBA00022989"/>
    </source>
</evidence>
<evidence type="ECO:0000313" key="9">
    <source>
        <dbReference type="Proteomes" id="UP000176562"/>
    </source>
</evidence>
<proteinExistence type="inferred from homology"/>
<keyword evidence="4 6" id="KW-1133">Transmembrane helix</keyword>
<evidence type="ECO:0000256" key="5">
    <source>
        <dbReference type="ARBA" id="ARBA00023136"/>
    </source>
</evidence>
<organism evidence="8 9">
    <name type="scientific">Rhodobacter xanthinilyticus</name>
    <dbReference type="NCBI Taxonomy" id="1850250"/>
    <lineage>
        <taxon>Bacteria</taxon>
        <taxon>Pseudomonadati</taxon>
        <taxon>Pseudomonadota</taxon>
        <taxon>Alphaproteobacteria</taxon>
        <taxon>Rhodobacterales</taxon>
        <taxon>Rhodobacter group</taxon>
        <taxon>Rhodobacter</taxon>
    </lineage>
</organism>
<dbReference type="Pfam" id="PF01594">
    <property type="entry name" value="AI-2E_transport"/>
    <property type="match status" value="1"/>
</dbReference>
<accession>A0A1D9MBE8</accession>
<dbReference type="Proteomes" id="UP000176562">
    <property type="component" value="Chromosome"/>
</dbReference>
<feature type="transmembrane region" description="Helical" evidence="6">
    <location>
        <begin position="229"/>
        <end position="252"/>
    </location>
</feature>
<dbReference type="InterPro" id="IPR002549">
    <property type="entry name" value="AI-2E-like"/>
</dbReference>
<feature type="chain" id="PRO_5009443564" description="AI-2E family transporter" evidence="7">
    <location>
        <begin position="26"/>
        <end position="339"/>
    </location>
</feature>
<sequence length="339" mass="35023">MDRAAQISLCLLAALASAAALDATADIAAPTTLGLTVGLVLAPLAEALERRGLARGGAALAALTVALLAIGGILLLFQPILAQLFEQAPKVWSDLQDVLRALRGLASGLKDVSREVATTVNPGSPASAAPPEGAIAMPTVTDALLIAPAVGAQVLTFIGALFFFLLTRRELYTALPARLARPQARAGLTARLFAAESLVSRYFGIITVINAALGAATGLWLTALGLPGALAWGALAFLVNYIIFLGPALLFVTLLFAGVAGFDGAAALLPALGYIGLNFLESQFVTPAFVGRRMEINPLGVFLALLFGIWLWGPIGGIVAIPLILWAMALWQEPAAQDG</sequence>
<gene>
    <name evidence="8" type="ORF">LPB142_07290</name>
</gene>
<feature type="signal peptide" evidence="7">
    <location>
        <begin position="1"/>
        <end position="25"/>
    </location>
</feature>
<feature type="transmembrane region" description="Helical" evidence="6">
    <location>
        <begin position="259"/>
        <end position="280"/>
    </location>
</feature>
<feature type="transmembrane region" description="Helical" evidence="6">
    <location>
        <begin position="145"/>
        <end position="166"/>
    </location>
</feature>
<reference evidence="8 9" key="1">
    <citation type="submission" date="2016-10" db="EMBL/GenBank/DDBJ databases">
        <title>Rhodobacter sp. LPB0142, isolated from sea water.</title>
        <authorList>
            <person name="Kim E."/>
            <person name="Yi H."/>
        </authorList>
    </citation>
    <scope>NUCLEOTIDE SEQUENCE [LARGE SCALE GENOMIC DNA]</scope>
    <source>
        <strain evidence="8 9">LPB0142</strain>
    </source>
</reference>
<feature type="transmembrane region" description="Helical" evidence="6">
    <location>
        <begin position="60"/>
        <end position="81"/>
    </location>
</feature>
<feature type="transmembrane region" description="Helical" evidence="6">
    <location>
        <begin position="202"/>
        <end position="223"/>
    </location>
</feature>
<feature type="transmembrane region" description="Helical" evidence="6">
    <location>
        <begin position="300"/>
        <end position="331"/>
    </location>
</feature>
<evidence type="ECO:0000256" key="2">
    <source>
        <dbReference type="ARBA" id="ARBA00009773"/>
    </source>
</evidence>
<name>A0A1D9MBE8_9RHOB</name>
<dbReference type="AlphaFoldDB" id="A0A1D9MBE8"/>
<evidence type="ECO:0000256" key="1">
    <source>
        <dbReference type="ARBA" id="ARBA00004141"/>
    </source>
</evidence>
<comment type="similarity">
    <text evidence="2">Belongs to the autoinducer-2 exporter (AI-2E) (TC 2.A.86) family.</text>
</comment>
<dbReference type="EMBL" id="CP017781">
    <property type="protein sequence ID" value="AOZ69151.1"/>
    <property type="molecule type" value="Genomic_DNA"/>
</dbReference>
<dbReference type="GO" id="GO:0016020">
    <property type="term" value="C:membrane"/>
    <property type="evidence" value="ECO:0007669"/>
    <property type="project" value="UniProtKB-SubCell"/>
</dbReference>
<protein>
    <recommendedName>
        <fullName evidence="10">AI-2E family transporter</fullName>
    </recommendedName>
</protein>
<keyword evidence="3 6" id="KW-0812">Transmembrane</keyword>
<dbReference type="STRING" id="1850250.LPB142_07290"/>
<evidence type="ECO:0008006" key="10">
    <source>
        <dbReference type="Google" id="ProtNLM"/>
    </source>
</evidence>
<evidence type="ECO:0000256" key="7">
    <source>
        <dbReference type="SAM" id="SignalP"/>
    </source>
</evidence>
<keyword evidence="9" id="KW-1185">Reference proteome</keyword>